<keyword evidence="1" id="KW-0812">Transmembrane</keyword>
<reference evidence="2 3" key="1">
    <citation type="submission" date="2019-06" db="EMBL/GenBank/DDBJ databases">
        <title>Genomic Encyclopedia of Type Strains, Phase IV (KMG-V): Genome sequencing to study the core and pangenomes of soil and plant-associated prokaryotes.</title>
        <authorList>
            <person name="Whitman W."/>
        </authorList>
    </citation>
    <scope>NUCLEOTIDE SEQUENCE [LARGE SCALE GENOMIC DNA]</scope>
    <source>
        <strain evidence="2 3">BR 10355</strain>
    </source>
</reference>
<sequence length="141" mass="14347">MSSSCCRAFGGWLAGCGAATAVLASVVQTVLMIGSGGDIARLAGTTIALVPLSFLTFITMCFLTAIPALIVIWLAEQLHAQSVVFFGCAGAAVGALCISLLAPSGAIWMAGLGELFVVAGFVAGATYWAVTREDLGYSHGR</sequence>
<gene>
    <name evidence="2" type="ORF">FBZ93_10395</name>
</gene>
<evidence type="ECO:0000313" key="2">
    <source>
        <dbReference type="EMBL" id="TWC05084.1"/>
    </source>
</evidence>
<organism evidence="2 3">
    <name type="scientific">Bradyrhizobium macuxiense</name>
    <dbReference type="NCBI Taxonomy" id="1755647"/>
    <lineage>
        <taxon>Bacteria</taxon>
        <taxon>Pseudomonadati</taxon>
        <taxon>Pseudomonadota</taxon>
        <taxon>Alphaproteobacteria</taxon>
        <taxon>Hyphomicrobiales</taxon>
        <taxon>Nitrobacteraceae</taxon>
        <taxon>Bradyrhizobium</taxon>
    </lineage>
</organism>
<feature type="transmembrane region" description="Helical" evidence="1">
    <location>
        <begin position="82"/>
        <end position="101"/>
    </location>
</feature>
<protein>
    <submittedName>
        <fullName evidence="2">Uncharacterized protein</fullName>
    </submittedName>
</protein>
<accession>A0A560MBW9</accession>
<proteinExistence type="predicted"/>
<feature type="transmembrane region" description="Helical" evidence="1">
    <location>
        <begin position="48"/>
        <end position="75"/>
    </location>
</feature>
<feature type="transmembrane region" description="Helical" evidence="1">
    <location>
        <begin position="107"/>
        <end position="130"/>
    </location>
</feature>
<dbReference type="Proteomes" id="UP000321304">
    <property type="component" value="Unassembled WGS sequence"/>
</dbReference>
<evidence type="ECO:0000313" key="3">
    <source>
        <dbReference type="Proteomes" id="UP000321304"/>
    </source>
</evidence>
<name>A0A560MBW9_9BRAD</name>
<comment type="caution">
    <text evidence="2">The sequence shown here is derived from an EMBL/GenBank/DDBJ whole genome shotgun (WGS) entry which is preliminary data.</text>
</comment>
<dbReference type="EMBL" id="VITY01000003">
    <property type="protein sequence ID" value="TWC05084.1"/>
    <property type="molecule type" value="Genomic_DNA"/>
</dbReference>
<keyword evidence="1" id="KW-1133">Transmembrane helix</keyword>
<keyword evidence="1" id="KW-0472">Membrane</keyword>
<dbReference type="AlphaFoldDB" id="A0A560MBW9"/>
<keyword evidence="3" id="KW-1185">Reference proteome</keyword>
<evidence type="ECO:0000256" key="1">
    <source>
        <dbReference type="SAM" id="Phobius"/>
    </source>
</evidence>